<dbReference type="Proteomes" id="UP000460718">
    <property type="component" value="Unassembled WGS sequence"/>
</dbReference>
<name>A0A6A3JJ91_9STRA</name>
<sequence>MNGERRAPAATIADEDGKTEDDEPVYCTLALPTTSEDGKKRLVGSESTLPPPVAMATTSAKVGAHQEDANQTRTPALARGPLTRSAKRRLDAASAAVSPVEPRHREEMEAPARTTVPAPTAKTHHQSPRRKKARTTHGVTRSKGITAPAAPPVHGQARG</sequence>
<protein>
    <submittedName>
        <fullName evidence="2">Uncharacterized protein</fullName>
    </submittedName>
</protein>
<feature type="compositionally biased region" description="Basic and acidic residues" evidence="1">
    <location>
        <begin position="101"/>
        <end position="110"/>
    </location>
</feature>
<reference evidence="2 3" key="1">
    <citation type="submission" date="2018-09" db="EMBL/GenBank/DDBJ databases">
        <title>Genomic investigation of the strawberry pathogen Phytophthora fragariae indicates pathogenicity is determined by transcriptional variation in three key races.</title>
        <authorList>
            <person name="Adams T.M."/>
            <person name="Armitage A.D."/>
            <person name="Sobczyk M.K."/>
            <person name="Bates H.J."/>
            <person name="Dunwell J.M."/>
            <person name="Nellist C.F."/>
            <person name="Harrison R.J."/>
        </authorList>
    </citation>
    <scope>NUCLEOTIDE SEQUENCE [LARGE SCALE GENOMIC DNA]</scope>
    <source>
        <strain evidence="2 3">SCRP245</strain>
    </source>
</reference>
<gene>
    <name evidence="2" type="ORF">PF011_g17685</name>
</gene>
<evidence type="ECO:0000256" key="1">
    <source>
        <dbReference type="SAM" id="MobiDB-lite"/>
    </source>
</evidence>
<proteinExistence type="predicted"/>
<feature type="compositionally biased region" description="Low complexity" evidence="1">
    <location>
        <begin position="111"/>
        <end position="121"/>
    </location>
</feature>
<comment type="caution">
    <text evidence="2">The sequence shown here is derived from an EMBL/GenBank/DDBJ whole genome shotgun (WGS) entry which is preliminary data.</text>
</comment>
<feature type="compositionally biased region" description="Acidic residues" evidence="1">
    <location>
        <begin position="13"/>
        <end position="24"/>
    </location>
</feature>
<dbReference type="EMBL" id="QXFW01001357">
    <property type="protein sequence ID" value="KAE8992074.1"/>
    <property type="molecule type" value="Genomic_DNA"/>
</dbReference>
<evidence type="ECO:0000313" key="3">
    <source>
        <dbReference type="Proteomes" id="UP000460718"/>
    </source>
</evidence>
<evidence type="ECO:0000313" key="2">
    <source>
        <dbReference type="EMBL" id="KAE8992074.1"/>
    </source>
</evidence>
<feature type="compositionally biased region" description="Basic residues" evidence="1">
    <location>
        <begin position="122"/>
        <end position="135"/>
    </location>
</feature>
<organism evidence="2 3">
    <name type="scientific">Phytophthora fragariae</name>
    <dbReference type="NCBI Taxonomy" id="53985"/>
    <lineage>
        <taxon>Eukaryota</taxon>
        <taxon>Sar</taxon>
        <taxon>Stramenopiles</taxon>
        <taxon>Oomycota</taxon>
        <taxon>Peronosporomycetes</taxon>
        <taxon>Peronosporales</taxon>
        <taxon>Peronosporaceae</taxon>
        <taxon>Phytophthora</taxon>
    </lineage>
</organism>
<feature type="region of interest" description="Disordered" evidence="1">
    <location>
        <begin position="1"/>
        <end position="159"/>
    </location>
</feature>
<dbReference type="AlphaFoldDB" id="A0A6A3JJ91"/>
<accession>A0A6A3JJ91</accession>